<gene>
    <name evidence="1" type="ORF">BDM02DRAFT_3107797</name>
</gene>
<proteinExistence type="predicted"/>
<reference evidence="1" key="1">
    <citation type="submission" date="2019-10" db="EMBL/GenBank/DDBJ databases">
        <authorList>
            <consortium name="DOE Joint Genome Institute"/>
            <person name="Kuo A."/>
            <person name="Miyauchi S."/>
            <person name="Kiss E."/>
            <person name="Drula E."/>
            <person name="Kohler A."/>
            <person name="Sanchez-Garcia M."/>
            <person name="Andreopoulos B."/>
            <person name="Barry K.W."/>
            <person name="Bonito G."/>
            <person name="Buee M."/>
            <person name="Carver A."/>
            <person name="Chen C."/>
            <person name="Cichocki N."/>
            <person name="Clum A."/>
            <person name="Culley D."/>
            <person name="Crous P.W."/>
            <person name="Fauchery L."/>
            <person name="Girlanda M."/>
            <person name="Hayes R."/>
            <person name="Keri Z."/>
            <person name="Labutti K."/>
            <person name="Lipzen A."/>
            <person name="Lombard V."/>
            <person name="Magnuson J."/>
            <person name="Maillard F."/>
            <person name="Morin E."/>
            <person name="Murat C."/>
            <person name="Nolan M."/>
            <person name="Ohm R."/>
            <person name="Pangilinan J."/>
            <person name="Pereira M."/>
            <person name="Perotto S."/>
            <person name="Peter M."/>
            <person name="Riley R."/>
            <person name="Sitrit Y."/>
            <person name="Stielow B."/>
            <person name="Szollosi G."/>
            <person name="Zifcakova L."/>
            <person name="Stursova M."/>
            <person name="Spatafora J.W."/>
            <person name="Tedersoo L."/>
            <person name="Vaario L.-M."/>
            <person name="Yamada A."/>
            <person name="Yan M."/>
            <person name="Wang P."/>
            <person name="Xu J."/>
            <person name="Bruns T."/>
            <person name="Baldrian P."/>
            <person name="Vilgalys R."/>
            <person name="Henrissat B."/>
            <person name="Grigoriev I.V."/>
            <person name="Hibbett D."/>
            <person name="Nagy L.G."/>
            <person name="Martin F.M."/>
        </authorList>
    </citation>
    <scope>NUCLEOTIDE SEQUENCE</scope>
    <source>
        <strain evidence="1">P2</strain>
    </source>
</reference>
<comment type="caution">
    <text evidence="1">The sequence shown here is derived from an EMBL/GenBank/DDBJ whole genome shotgun (WGS) entry which is preliminary data.</text>
</comment>
<evidence type="ECO:0000313" key="2">
    <source>
        <dbReference type="Proteomes" id="UP000886501"/>
    </source>
</evidence>
<protein>
    <submittedName>
        <fullName evidence="1">Uncharacterized protein</fullName>
    </submittedName>
</protein>
<dbReference type="EMBL" id="MU117964">
    <property type="protein sequence ID" value="KAF9653235.1"/>
    <property type="molecule type" value="Genomic_DNA"/>
</dbReference>
<evidence type="ECO:0000313" key="1">
    <source>
        <dbReference type="EMBL" id="KAF9653235.1"/>
    </source>
</evidence>
<dbReference type="Proteomes" id="UP000886501">
    <property type="component" value="Unassembled WGS sequence"/>
</dbReference>
<reference evidence="1" key="2">
    <citation type="journal article" date="2020" name="Nat. Commun.">
        <title>Large-scale genome sequencing of mycorrhizal fungi provides insights into the early evolution of symbiotic traits.</title>
        <authorList>
            <person name="Miyauchi S."/>
            <person name="Kiss E."/>
            <person name="Kuo A."/>
            <person name="Drula E."/>
            <person name="Kohler A."/>
            <person name="Sanchez-Garcia M."/>
            <person name="Morin E."/>
            <person name="Andreopoulos B."/>
            <person name="Barry K.W."/>
            <person name="Bonito G."/>
            <person name="Buee M."/>
            <person name="Carver A."/>
            <person name="Chen C."/>
            <person name="Cichocki N."/>
            <person name="Clum A."/>
            <person name="Culley D."/>
            <person name="Crous P.W."/>
            <person name="Fauchery L."/>
            <person name="Girlanda M."/>
            <person name="Hayes R.D."/>
            <person name="Keri Z."/>
            <person name="LaButti K."/>
            <person name="Lipzen A."/>
            <person name="Lombard V."/>
            <person name="Magnuson J."/>
            <person name="Maillard F."/>
            <person name="Murat C."/>
            <person name="Nolan M."/>
            <person name="Ohm R.A."/>
            <person name="Pangilinan J."/>
            <person name="Pereira M.F."/>
            <person name="Perotto S."/>
            <person name="Peter M."/>
            <person name="Pfister S."/>
            <person name="Riley R."/>
            <person name="Sitrit Y."/>
            <person name="Stielow J.B."/>
            <person name="Szollosi G."/>
            <person name="Zifcakova L."/>
            <person name="Stursova M."/>
            <person name="Spatafora J.W."/>
            <person name="Tedersoo L."/>
            <person name="Vaario L.M."/>
            <person name="Yamada A."/>
            <person name="Yan M."/>
            <person name="Wang P."/>
            <person name="Xu J."/>
            <person name="Bruns T."/>
            <person name="Baldrian P."/>
            <person name="Vilgalys R."/>
            <person name="Dunand C."/>
            <person name="Henrissat B."/>
            <person name="Grigoriev I.V."/>
            <person name="Hibbett D."/>
            <person name="Nagy L.G."/>
            <person name="Martin F.M."/>
        </authorList>
    </citation>
    <scope>NUCLEOTIDE SEQUENCE</scope>
    <source>
        <strain evidence="1">P2</strain>
    </source>
</reference>
<sequence length="583" mass="62795">MGEVGWTVVDESTRLFVRGVEQKGGLQDDLHTRSQNNSAPAMMDDQGHPASRPSFSDTEDEEDIEMVGLEEIAVTPHKVTHPIDNDSESSDDEDDAGRGLLVSSSRRIPGHAHTRSLSLSRGIDIWQQVKNIVIETLPTLLFTTVGIMFTGELMEKVPNWGPMKRIDELVILIPVILNLKGNLEMNLSARLGTAANTGVLEVEEVKREIVVGNLILLQVQATVVSFVAACFTFLVGLVVPSPPAPSESSSAVREIGVTILSHFARKPIYPHPSPKKESPPSGLSEFAVVAASSMSAACLSSVFLGSFMCALVLGCHKYGLDPDNIAPPVASCLGDLITLCLLAGVSYLYINLLNTPFILVIIIVVIFVGATGWAVLANKNPHVKPLLREGWSPLFGAMIISNGTGAVLDLFVSRYKDYGLLAVSNTSLPGGVGSILISRISTSLHSVVSALPSALTSPNKRDEGRRKPRLKLVIGTLFLVTLPIEIGFLAVLRGVGWLEIPLLLIGFFILFFCITVGTSLSIARFLTDFLWSKGYDPDTYAMPVHSAIMDLFGQLLLVACYEFVNAIGGKVRTTPNLPPTPPP</sequence>
<name>A0ACB6ZV19_THEGA</name>
<keyword evidence="2" id="KW-1185">Reference proteome</keyword>
<organism evidence="1 2">
    <name type="scientific">Thelephora ganbajun</name>
    <name type="common">Ganba fungus</name>
    <dbReference type="NCBI Taxonomy" id="370292"/>
    <lineage>
        <taxon>Eukaryota</taxon>
        <taxon>Fungi</taxon>
        <taxon>Dikarya</taxon>
        <taxon>Basidiomycota</taxon>
        <taxon>Agaricomycotina</taxon>
        <taxon>Agaricomycetes</taxon>
        <taxon>Thelephorales</taxon>
        <taxon>Thelephoraceae</taxon>
        <taxon>Thelephora</taxon>
    </lineage>
</organism>
<accession>A0ACB6ZV19</accession>